<dbReference type="Gene3D" id="3.40.630.30">
    <property type="match status" value="1"/>
</dbReference>
<dbReference type="AlphaFoldDB" id="A0A517T3B3"/>
<organism evidence="5 6">
    <name type="scientific">Calycomorphotria hydatis</name>
    <dbReference type="NCBI Taxonomy" id="2528027"/>
    <lineage>
        <taxon>Bacteria</taxon>
        <taxon>Pseudomonadati</taxon>
        <taxon>Planctomycetota</taxon>
        <taxon>Planctomycetia</taxon>
        <taxon>Planctomycetales</taxon>
        <taxon>Planctomycetaceae</taxon>
        <taxon>Calycomorphotria</taxon>
    </lineage>
</organism>
<keyword evidence="3" id="KW-0012">Acyltransferase</keyword>
<dbReference type="KEGG" id="chya:V22_00660"/>
<evidence type="ECO:0000256" key="2">
    <source>
        <dbReference type="ARBA" id="ARBA00022679"/>
    </source>
</evidence>
<evidence type="ECO:0000256" key="1">
    <source>
        <dbReference type="ARBA" id="ARBA00008694"/>
    </source>
</evidence>
<protein>
    <submittedName>
        <fullName evidence="5">Acetyltransferase (GNAT) family protein</fullName>
    </submittedName>
</protein>
<gene>
    <name evidence="5" type="ORF">V22_00660</name>
</gene>
<dbReference type="EMBL" id="CP036316">
    <property type="protein sequence ID" value="QDT62868.1"/>
    <property type="molecule type" value="Genomic_DNA"/>
</dbReference>
<dbReference type="PANTHER" id="PTHR10545">
    <property type="entry name" value="DIAMINE N-ACETYLTRANSFERASE"/>
    <property type="match status" value="1"/>
</dbReference>
<proteinExistence type="inferred from homology"/>
<evidence type="ECO:0000259" key="4">
    <source>
        <dbReference type="PROSITE" id="PS51186"/>
    </source>
</evidence>
<dbReference type="SUPFAM" id="SSF55729">
    <property type="entry name" value="Acyl-CoA N-acyltransferases (Nat)"/>
    <property type="match status" value="1"/>
</dbReference>
<dbReference type="GO" id="GO:0008080">
    <property type="term" value="F:N-acetyltransferase activity"/>
    <property type="evidence" value="ECO:0007669"/>
    <property type="project" value="UniProtKB-ARBA"/>
</dbReference>
<name>A0A517T3B3_9PLAN</name>
<dbReference type="PROSITE" id="PS51186">
    <property type="entry name" value="GNAT"/>
    <property type="match status" value="1"/>
</dbReference>
<reference evidence="5 6" key="1">
    <citation type="submission" date="2019-02" db="EMBL/GenBank/DDBJ databases">
        <title>Deep-cultivation of Planctomycetes and their phenomic and genomic characterization uncovers novel biology.</title>
        <authorList>
            <person name="Wiegand S."/>
            <person name="Jogler M."/>
            <person name="Boedeker C."/>
            <person name="Pinto D."/>
            <person name="Vollmers J."/>
            <person name="Rivas-Marin E."/>
            <person name="Kohn T."/>
            <person name="Peeters S.H."/>
            <person name="Heuer A."/>
            <person name="Rast P."/>
            <person name="Oberbeckmann S."/>
            <person name="Bunk B."/>
            <person name="Jeske O."/>
            <person name="Meyerdierks A."/>
            <person name="Storesund J.E."/>
            <person name="Kallscheuer N."/>
            <person name="Luecker S."/>
            <person name="Lage O.M."/>
            <person name="Pohl T."/>
            <person name="Merkel B.J."/>
            <person name="Hornburger P."/>
            <person name="Mueller R.-W."/>
            <person name="Bruemmer F."/>
            <person name="Labrenz M."/>
            <person name="Spormann A.M."/>
            <person name="Op den Camp H."/>
            <person name="Overmann J."/>
            <person name="Amann R."/>
            <person name="Jetten M.S.M."/>
            <person name="Mascher T."/>
            <person name="Medema M.H."/>
            <person name="Devos D.P."/>
            <person name="Kaster A.-K."/>
            <person name="Ovreas L."/>
            <person name="Rohde M."/>
            <person name="Galperin M.Y."/>
            <person name="Jogler C."/>
        </authorList>
    </citation>
    <scope>NUCLEOTIDE SEQUENCE [LARGE SCALE GENOMIC DNA]</scope>
    <source>
        <strain evidence="5 6">V22</strain>
    </source>
</reference>
<dbReference type="CDD" id="cd04301">
    <property type="entry name" value="NAT_SF"/>
    <property type="match status" value="1"/>
</dbReference>
<evidence type="ECO:0000256" key="3">
    <source>
        <dbReference type="ARBA" id="ARBA00023315"/>
    </source>
</evidence>
<comment type="similarity">
    <text evidence="1">Belongs to the acetyltransferase family.</text>
</comment>
<dbReference type="Proteomes" id="UP000319976">
    <property type="component" value="Chromosome"/>
</dbReference>
<dbReference type="FunFam" id="3.40.630.30:FF:000064">
    <property type="entry name" value="GNAT family acetyltransferase"/>
    <property type="match status" value="1"/>
</dbReference>
<dbReference type="PANTHER" id="PTHR10545:SF29">
    <property type="entry name" value="GH14572P-RELATED"/>
    <property type="match status" value="1"/>
</dbReference>
<accession>A0A517T3B3</accession>
<dbReference type="InterPro" id="IPR051016">
    <property type="entry name" value="Diverse_Substrate_AcTransf"/>
</dbReference>
<evidence type="ECO:0000313" key="6">
    <source>
        <dbReference type="Proteomes" id="UP000319976"/>
    </source>
</evidence>
<evidence type="ECO:0000313" key="5">
    <source>
        <dbReference type="EMBL" id="QDT62868.1"/>
    </source>
</evidence>
<keyword evidence="2 5" id="KW-0808">Transferase</keyword>
<dbReference type="InterPro" id="IPR016181">
    <property type="entry name" value="Acyl_CoA_acyltransferase"/>
</dbReference>
<keyword evidence="6" id="KW-1185">Reference proteome</keyword>
<sequence length="184" mass="20558">MAQPERNTFSQDSLKDMTDTIKVRKATPGDVSIVLDGVRALAEFEQLSHAVTATETDFQQALFEEPLAAEAWVAWSGETPAGIAITYRNFSTFRGKQGIHLEDLYVWPEFRAKRVAYQLIATIARHAEEIGACRLGWSVLDWNQRAIQFYEQLGAEHVGEWCSYNLPAVRVNELARAAANSPSA</sequence>
<dbReference type="InterPro" id="IPR000182">
    <property type="entry name" value="GNAT_dom"/>
</dbReference>
<feature type="domain" description="N-acetyltransferase" evidence="4">
    <location>
        <begin position="21"/>
        <end position="176"/>
    </location>
</feature>
<dbReference type="Pfam" id="PF00583">
    <property type="entry name" value="Acetyltransf_1"/>
    <property type="match status" value="1"/>
</dbReference>